<gene>
    <name evidence="1" type="ORF">NC653_003551</name>
</gene>
<dbReference type="AlphaFoldDB" id="A0AAD6RRT4"/>
<protein>
    <submittedName>
        <fullName evidence="1">Uncharacterized protein</fullName>
    </submittedName>
</protein>
<name>A0AAD6RRT4_9ROSI</name>
<keyword evidence="2" id="KW-1185">Reference proteome</keyword>
<evidence type="ECO:0000313" key="2">
    <source>
        <dbReference type="Proteomes" id="UP001164929"/>
    </source>
</evidence>
<organism evidence="1 2">
    <name type="scientific">Populus alba x Populus x berolinensis</name>
    <dbReference type="NCBI Taxonomy" id="444605"/>
    <lineage>
        <taxon>Eukaryota</taxon>
        <taxon>Viridiplantae</taxon>
        <taxon>Streptophyta</taxon>
        <taxon>Embryophyta</taxon>
        <taxon>Tracheophyta</taxon>
        <taxon>Spermatophyta</taxon>
        <taxon>Magnoliopsida</taxon>
        <taxon>eudicotyledons</taxon>
        <taxon>Gunneridae</taxon>
        <taxon>Pentapetalae</taxon>
        <taxon>rosids</taxon>
        <taxon>fabids</taxon>
        <taxon>Malpighiales</taxon>
        <taxon>Salicaceae</taxon>
        <taxon>Saliceae</taxon>
        <taxon>Populus</taxon>
    </lineage>
</organism>
<comment type="caution">
    <text evidence="1">The sequence shown here is derived from an EMBL/GenBank/DDBJ whole genome shotgun (WGS) entry which is preliminary data.</text>
</comment>
<reference evidence="1 2" key="1">
    <citation type="journal article" date="2023" name="Mol. Ecol. Resour.">
        <title>Chromosome-level genome assembly of a triploid poplar Populus alba 'Berolinensis'.</title>
        <authorList>
            <person name="Chen S."/>
            <person name="Yu Y."/>
            <person name="Wang X."/>
            <person name="Wang S."/>
            <person name="Zhang T."/>
            <person name="Zhou Y."/>
            <person name="He R."/>
            <person name="Meng N."/>
            <person name="Wang Y."/>
            <person name="Liu W."/>
            <person name="Liu Z."/>
            <person name="Liu J."/>
            <person name="Guo Q."/>
            <person name="Huang H."/>
            <person name="Sederoff R.R."/>
            <person name="Wang G."/>
            <person name="Qu G."/>
            <person name="Chen S."/>
        </authorList>
    </citation>
    <scope>NUCLEOTIDE SEQUENCE [LARGE SCALE GENOMIC DNA]</scope>
    <source>
        <strain evidence="1">SC-2020</strain>
    </source>
</reference>
<accession>A0AAD6RRT4</accession>
<proteinExistence type="predicted"/>
<dbReference type="Proteomes" id="UP001164929">
    <property type="component" value="Chromosome 1"/>
</dbReference>
<sequence>MRKEKGGNQPREFLHGAITLWAFHGLSDLTHNHWEIKAVARTSNVMDLALVILDGQIKALDRHLVLPQVILNQCLQNCGLVTIDHNIRPLAKHSPSTFSVVTKQLLDFLHHRIMVIKLA</sequence>
<evidence type="ECO:0000313" key="1">
    <source>
        <dbReference type="EMBL" id="KAJ7013963.1"/>
    </source>
</evidence>
<dbReference type="EMBL" id="JAQIZT010000001">
    <property type="protein sequence ID" value="KAJ7013963.1"/>
    <property type="molecule type" value="Genomic_DNA"/>
</dbReference>